<dbReference type="Gene3D" id="3.40.50.10320">
    <property type="entry name" value="LmbE-like"/>
    <property type="match status" value="1"/>
</dbReference>
<gene>
    <name evidence="1" type="ORF">KIH39_11620</name>
</gene>
<proteinExistence type="predicted"/>
<reference evidence="1" key="1">
    <citation type="submission" date="2021-05" db="EMBL/GenBank/DDBJ databases">
        <title>Complete genome sequence of the cellulolytic planctomycete Telmatocola sphagniphila SP2T and characterization of the first cellulase from planctomycetes.</title>
        <authorList>
            <person name="Rakitin A.L."/>
            <person name="Beletsky A.V."/>
            <person name="Naumoff D.G."/>
            <person name="Kulichevskaya I.S."/>
            <person name="Mardanov A.V."/>
            <person name="Ravin N.V."/>
            <person name="Dedysh S.N."/>
        </authorList>
    </citation>
    <scope>NUCLEOTIDE SEQUENCE</scope>
    <source>
        <strain evidence="1">SP2T</strain>
    </source>
</reference>
<dbReference type="PANTHER" id="PTHR12993:SF29">
    <property type="entry name" value="BLR3841 PROTEIN"/>
    <property type="match status" value="1"/>
</dbReference>
<dbReference type="Pfam" id="PF02585">
    <property type="entry name" value="PIG-L"/>
    <property type="match status" value="1"/>
</dbReference>
<evidence type="ECO:0000313" key="2">
    <source>
        <dbReference type="Proteomes" id="UP000676194"/>
    </source>
</evidence>
<dbReference type="Proteomes" id="UP000676194">
    <property type="component" value="Chromosome"/>
</dbReference>
<dbReference type="InterPro" id="IPR003737">
    <property type="entry name" value="GlcNAc_PI_deacetylase-related"/>
</dbReference>
<dbReference type="EMBL" id="CP074694">
    <property type="protein sequence ID" value="QVL34522.1"/>
    <property type="molecule type" value="Genomic_DNA"/>
</dbReference>
<dbReference type="GO" id="GO:0016811">
    <property type="term" value="F:hydrolase activity, acting on carbon-nitrogen (but not peptide) bonds, in linear amides"/>
    <property type="evidence" value="ECO:0007669"/>
    <property type="project" value="TreeGrafter"/>
</dbReference>
<dbReference type="SUPFAM" id="SSF102588">
    <property type="entry name" value="LmbE-like"/>
    <property type="match status" value="1"/>
</dbReference>
<evidence type="ECO:0000313" key="1">
    <source>
        <dbReference type="EMBL" id="QVL34522.1"/>
    </source>
</evidence>
<dbReference type="AlphaFoldDB" id="A0A8E6EX55"/>
<dbReference type="KEGG" id="tsph:KIH39_11620"/>
<protein>
    <submittedName>
        <fullName evidence="1">PIG-L family deacetylase</fullName>
    </submittedName>
</protein>
<accession>A0A8E6EX55</accession>
<dbReference type="InterPro" id="IPR024078">
    <property type="entry name" value="LmbE-like_dom_sf"/>
</dbReference>
<organism evidence="1 2">
    <name type="scientific">Telmatocola sphagniphila</name>
    <dbReference type="NCBI Taxonomy" id="1123043"/>
    <lineage>
        <taxon>Bacteria</taxon>
        <taxon>Pseudomonadati</taxon>
        <taxon>Planctomycetota</taxon>
        <taxon>Planctomycetia</taxon>
        <taxon>Gemmatales</taxon>
        <taxon>Gemmataceae</taxon>
    </lineage>
</organism>
<dbReference type="PANTHER" id="PTHR12993">
    <property type="entry name" value="N-ACETYLGLUCOSAMINYL-PHOSPHATIDYLINOSITOL DE-N-ACETYLASE-RELATED"/>
    <property type="match status" value="1"/>
</dbReference>
<sequence length="239" mass="26462">MLVRTHRITHRLPVQLVAVKPARVLVLAPHMDDEVIPIGGTLALHRQVGSTVGVIYVSDSAGDPEQTKKASETAVRKDEARACSQFLGFEILNFLDLPDGSLTQHEPAIASEAARILADWKPDLIFAPFPTDHHRDHQATTAGLCRAIQQSGWSGEVWGYEVWSTLWPNRCVDITAQVETKRQSILCHASQCANMSYVESALGLNRYRGLKVGVAYAEAFYAAEAKEFVKLCNELLERI</sequence>
<keyword evidence="2" id="KW-1185">Reference proteome</keyword>
<name>A0A8E6EX55_9BACT</name>
<dbReference type="RefSeq" id="WP_213499593.1">
    <property type="nucleotide sequence ID" value="NZ_CP074694.1"/>
</dbReference>